<accession>A0ABD3SAZ9</accession>
<dbReference type="Gene3D" id="3.20.20.70">
    <property type="entry name" value="Aldolase class I"/>
    <property type="match status" value="1"/>
</dbReference>
<protein>
    <recommendedName>
        <fullName evidence="4">Imidazole glycerol phosphate synthase subunit HisF</fullName>
    </recommendedName>
</protein>
<dbReference type="InterPro" id="IPR013785">
    <property type="entry name" value="Aldolase_TIM"/>
</dbReference>
<dbReference type="Proteomes" id="UP001530377">
    <property type="component" value="Unassembled WGS sequence"/>
</dbReference>
<keyword evidence="3" id="KW-1185">Reference proteome</keyword>
<keyword evidence="1" id="KW-0368">Histidine biosynthesis</keyword>
<dbReference type="InterPro" id="IPR006062">
    <property type="entry name" value="His_biosynth"/>
</dbReference>
<dbReference type="GO" id="GO:0000105">
    <property type="term" value="P:L-histidine biosynthetic process"/>
    <property type="evidence" value="ECO:0007669"/>
    <property type="project" value="UniProtKB-KW"/>
</dbReference>
<organism evidence="2 3">
    <name type="scientific">Cyclostephanos tholiformis</name>
    <dbReference type="NCBI Taxonomy" id="382380"/>
    <lineage>
        <taxon>Eukaryota</taxon>
        <taxon>Sar</taxon>
        <taxon>Stramenopiles</taxon>
        <taxon>Ochrophyta</taxon>
        <taxon>Bacillariophyta</taxon>
        <taxon>Coscinodiscophyceae</taxon>
        <taxon>Thalassiosirophycidae</taxon>
        <taxon>Stephanodiscales</taxon>
        <taxon>Stephanodiscaceae</taxon>
        <taxon>Cyclostephanos</taxon>
    </lineage>
</organism>
<evidence type="ECO:0008006" key="4">
    <source>
        <dbReference type="Google" id="ProtNLM"/>
    </source>
</evidence>
<name>A0ABD3SAZ9_9STRA</name>
<dbReference type="AlphaFoldDB" id="A0ABD3SAZ9"/>
<reference evidence="2 3" key="1">
    <citation type="submission" date="2024-10" db="EMBL/GenBank/DDBJ databases">
        <title>Updated reference genomes for cyclostephanoid diatoms.</title>
        <authorList>
            <person name="Roberts W.R."/>
            <person name="Alverson A.J."/>
        </authorList>
    </citation>
    <scope>NUCLEOTIDE SEQUENCE [LARGE SCALE GENOMIC DNA]</scope>
    <source>
        <strain evidence="2 3">AJA228-03</strain>
    </source>
</reference>
<dbReference type="InterPro" id="IPR011060">
    <property type="entry name" value="RibuloseP-bd_barrel"/>
</dbReference>
<dbReference type="SUPFAM" id="SSF51366">
    <property type="entry name" value="Ribulose-phoshate binding barrel"/>
    <property type="match status" value="1"/>
</dbReference>
<sequence>MKAAESLGADEIMLNCIYMDGQSNGYDHALMNIVYGAVSLPMIASSGTGNEGHFVNVFKKMGVRAALAAGRFHRREVEICSIKRRMEESGIWTRMI</sequence>
<gene>
    <name evidence="2" type="ORF">ACHAXA_006095</name>
</gene>
<dbReference type="InterPro" id="IPR050064">
    <property type="entry name" value="IGPS_HisA/HisF"/>
</dbReference>
<dbReference type="PANTHER" id="PTHR21235:SF2">
    <property type="entry name" value="IMIDAZOLE GLYCEROL PHOSPHATE SYNTHASE HISHF"/>
    <property type="match status" value="1"/>
</dbReference>
<dbReference type="Pfam" id="PF00977">
    <property type="entry name" value="His_biosynth"/>
    <property type="match status" value="1"/>
</dbReference>
<proteinExistence type="inferred from homology"/>
<evidence type="ECO:0000256" key="1">
    <source>
        <dbReference type="RuleBase" id="RU003657"/>
    </source>
</evidence>
<dbReference type="PANTHER" id="PTHR21235">
    <property type="entry name" value="IMIDAZOLE GLYCEROL PHOSPHATE SYNTHASE SUBUNIT HISF/H IGP SYNTHASE SUBUNIT HISF/H"/>
    <property type="match status" value="1"/>
</dbReference>
<comment type="caution">
    <text evidence="2">The sequence shown here is derived from an EMBL/GenBank/DDBJ whole genome shotgun (WGS) entry which is preliminary data.</text>
</comment>
<keyword evidence="1" id="KW-0028">Amino-acid biosynthesis</keyword>
<dbReference type="EMBL" id="JALLPB020000088">
    <property type="protein sequence ID" value="KAL3821675.1"/>
    <property type="molecule type" value="Genomic_DNA"/>
</dbReference>
<comment type="similarity">
    <text evidence="1">Belongs to the HisA/HisF family.</text>
</comment>
<evidence type="ECO:0000313" key="2">
    <source>
        <dbReference type="EMBL" id="KAL3821675.1"/>
    </source>
</evidence>
<evidence type="ECO:0000313" key="3">
    <source>
        <dbReference type="Proteomes" id="UP001530377"/>
    </source>
</evidence>